<dbReference type="RefSeq" id="WP_141849716.1">
    <property type="nucleotide sequence ID" value="NZ_BAAAPR010000012.1"/>
</dbReference>
<proteinExistence type="predicted"/>
<keyword evidence="2" id="KW-0812">Transmembrane</keyword>
<feature type="region of interest" description="Disordered" evidence="1">
    <location>
        <begin position="1"/>
        <end position="36"/>
    </location>
</feature>
<feature type="transmembrane region" description="Helical" evidence="2">
    <location>
        <begin position="249"/>
        <end position="271"/>
    </location>
</feature>
<feature type="transmembrane region" description="Helical" evidence="2">
    <location>
        <begin position="315"/>
        <end position="337"/>
    </location>
</feature>
<evidence type="ECO:0000313" key="3">
    <source>
        <dbReference type="EMBL" id="TQJ10501.1"/>
    </source>
</evidence>
<reference evidence="3 4" key="1">
    <citation type="submission" date="2019-06" db="EMBL/GenBank/DDBJ databases">
        <title>Sequencing the genomes of 1000 actinobacteria strains.</title>
        <authorList>
            <person name="Klenk H.-P."/>
        </authorList>
    </citation>
    <scope>NUCLEOTIDE SEQUENCE [LARGE SCALE GENOMIC DNA]</scope>
    <source>
        <strain evidence="3 4">DSM 18607</strain>
    </source>
</reference>
<gene>
    <name evidence="3" type="ORF">FB458_3625</name>
</gene>
<feature type="transmembrane region" description="Helical" evidence="2">
    <location>
        <begin position="83"/>
        <end position="105"/>
    </location>
</feature>
<dbReference type="Proteomes" id="UP000317893">
    <property type="component" value="Unassembled WGS sequence"/>
</dbReference>
<evidence type="ECO:0000256" key="1">
    <source>
        <dbReference type="SAM" id="MobiDB-lite"/>
    </source>
</evidence>
<dbReference type="OrthoDB" id="4856904at2"/>
<feature type="compositionally biased region" description="Low complexity" evidence="1">
    <location>
        <begin position="11"/>
        <end position="33"/>
    </location>
</feature>
<accession>A0A542E589</accession>
<protein>
    <submittedName>
        <fullName evidence="3">Uncharacterized protein</fullName>
    </submittedName>
</protein>
<dbReference type="EMBL" id="VFMN01000001">
    <property type="protein sequence ID" value="TQJ10501.1"/>
    <property type="molecule type" value="Genomic_DNA"/>
</dbReference>
<feature type="transmembrane region" description="Helical" evidence="2">
    <location>
        <begin position="222"/>
        <end position="243"/>
    </location>
</feature>
<feature type="transmembrane region" description="Helical" evidence="2">
    <location>
        <begin position="349"/>
        <end position="369"/>
    </location>
</feature>
<name>A0A542E589_9MICO</name>
<evidence type="ECO:0000313" key="4">
    <source>
        <dbReference type="Proteomes" id="UP000317893"/>
    </source>
</evidence>
<feature type="transmembrane region" description="Helical" evidence="2">
    <location>
        <begin position="278"/>
        <end position="295"/>
    </location>
</feature>
<feature type="transmembrane region" description="Helical" evidence="2">
    <location>
        <begin position="42"/>
        <end position="63"/>
    </location>
</feature>
<sequence>MTAVLPTHGGPTRPTADPATTHPATTHPVTTTRSGVSDVPGAVPWATVLVAAVVLGAADLWWVLVLRGAVGFIQRARSPFTVWATEVVLWLPLVALGVLLGLTAAQRVAAHRRGASVAAVGGMVAGASAAGVALLAVQAVYDTALQRGQVSEMSSMVGKGCDAACVQRQLDSVAGLQLRAFGVGVALVVVTNVVLATWLWAAAGGRLRLTGPATTATAPDTVLRRGLAATLAGTAAIHLAVVPEHLEEWPAAGAFFLVLATVELLAAAAVLRRLRGDLLVVVAVSVVPLVVWLVSRTMGLPIGPEPGATEAVGPADVVSCLLELGSLLLVGLLVTAAPRPEAPHRATSGRVLVLAVAVTTVVGLSWTGIPWLDAIGVVGGGGH</sequence>
<comment type="caution">
    <text evidence="3">The sequence shown here is derived from an EMBL/GenBank/DDBJ whole genome shotgun (WGS) entry which is preliminary data.</text>
</comment>
<keyword evidence="2" id="KW-0472">Membrane</keyword>
<keyword evidence="2" id="KW-1133">Transmembrane helix</keyword>
<evidence type="ECO:0000256" key="2">
    <source>
        <dbReference type="SAM" id="Phobius"/>
    </source>
</evidence>
<organism evidence="3 4">
    <name type="scientific">Lapillicoccus jejuensis</name>
    <dbReference type="NCBI Taxonomy" id="402171"/>
    <lineage>
        <taxon>Bacteria</taxon>
        <taxon>Bacillati</taxon>
        <taxon>Actinomycetota</taxon>
        <taxon>Actinomycetes</taxon>
        <taxon>Micrococcales</taxon>
        <taxon>Intrasporangiaceae</taxon>
        <taxon>Lapillicoccus</taxon>
    </lineage>
</organism>
<keyword evidence="4" id="KW-1185">Reference proteome</keyword>
<dbReference type="AlphaFoldDB" id="A0A542E589"/>
<feature type="transmembrane region" description="Helical" evidence="2">
    <location>
        <begin position="117"/>
        <end position="141"/>
    </location>
</feature>
<feature type="transmembrane region" description="Helical" evidence="2">
    <location>
        <begin position="180"/>
        <end position="201"/>
    </location>
</feature>